<dbReference type="PROSITE" id="PS50011">
    <property type="entry name" value="PROTEIN_KINASE_DOM"/>
    <property type="match status" value="1"/>
</dbReference>
<dbReference type="RefSeq" id="WP_323198025.1">
    <property type="nucleotide sequence ID" value="NZ_JAYGHG010000058.1"/>
</dbReference>
<comment type="catalytic activity">
    <reaction evidence="8">
        <text>L-seryl-[protein] + ATP = O-phospho-L-seryl-[protein] + ADP + H(+)</text>
        <dbReference type="Rhea" id="RHEA:17989"/>
        <dbReference type="Rhea" id="RHEA-COMP:9863"/>
        <dbReference type="Rhea" id="RHEA-COMP:11604"/>
        <dbReference type="ChEBI" id="CHEBI:15378"/>
        <dbReference type="ChEBI" id="CHEBI:29999"/>
        <dbReference type="ChEBI" id="CHEBI:30616"/>
        <dbReference type="ChEBI" id="CHEBI:83421"/>
        <dbReference type="ChEBI" id="CHEBI:456216"/>
        <dbReference type="EC" id="2.7.11.1"/>
    </reaction>
</comment>
<organism evidence="12 13">
    <name type="scientific">Nodularia harveyana UHCC-0300</name>
    <dbReference type="NCBI Taxonomy" id="2974287"/>
    <lineage>
        <taxon>Bacteria</taxon>
        <taxon>Bacillati</taxon>
        <taxon>Cyanobacteriota</taxon>
        <taxon>Cyanophyceae</taxon>
        <taxon>Nostocales</taxon>
        <taxon>Nodulariaceae</taxon>
        <taxon>Nodularia</taxon>
    </lineage>
</organism>
<comment type="caution">
    <text evidence="12">The sequence shown here is derived from an EMBL/GenBank/DDBJ whole genome shotgun (WGS) entry which is preliminary data.</text>
</comment>
<feature type="binding site" evidence="9">
    <location>
        <position position="41"/>
    </location>
    <ligand>
        <name>ATP</name>
        <dbReference type="ChEBI" id="CHEBI:30616"/>
    </ligand>
</feature>
<feature type="domain" description="Protein kinase" evidence="11">
    <location>
        <begin position="10"/>
        <end position="280"/>
    </location>
</feature>
<protein>
    <recommendedName>
        <fullName evidence="1">non-specific serine/threonine protein kinase</fullName>
        <ecNumber evidence="1">2.7.11.1</ecNumber>
    </recommendedName>
</protein>
<dbReference type="Gene3D" id="1.10.510.10">
    <property type="entry name" value="Transferase(Phosphotransferase) domain 1"/>
    <property type="match status" value="1"/>
</dbReference>
<dbReference type="Pfam" id="PF00069">
    <property type="entry name" value="Pkinase"/>
    <property type="match status" value="1"/>
</dbReference>
<evidence type="ECO:0000256" key="10">
    <source>
        <dbReference type="SAM" id="MobiDB-lite"/>
    </source>
</evidence>
<dbReference type="PANTHER" id="PTHR24363:SF0">
    <property type="entry name" value="SERINE_THREONINE KINASE LIKE DOMAIN CONTAINING 1"/>
    <property type="match status" value="1"/>
</dbReference>
<keyword evidence="5 12" id="KW-0418">Kinase</keyword>
<evidence type="ECO:0000256" key="7">
    <source>
        <dbReference type="ARBA" id="ARBA00047899"/>
    </source>
</evidence>
<evidence type="ECO:0000256" key="8">
    <source>
        <dbReference type="ARBA" id="ARBA00048679"/>
    </source>
</evidence>
<accession>A0ABU5UKB7</accession>
<evidence type="ECO:0000256" key="2">
    <source>
        <dbReference type="ARBA" id="ARBA00022527"/>
    </source>
</evidence>
<dbReference type="InterPro" id="IPR008271">
    <property type="entry name" value="Ser/Thr_kinase_AS"/>
</dbReference>
<dbReference type="PANTHER" id="PTHR24363">
    <property type="entry name" value="SERINE/THREONINE PROTEIN KINASE"/>
    <property type="match status" value="1"/>
</dbReference>
<feature type="region of interest" description="Disordered" evidence="10">
    <location>
        <begin position="350"/>
        <end position="477"/>
    </location>
</feature>
<dbReference type="InterPro" id="IPR000719">
    <property type="entry name" value="Prot_kinase_dom"/>
</dbReference>
<keyword evidence="13" id="KW-1185">Reference proteome</keyword>
<gene>
    <name evidence="12" type="ORF">VB620_20595</name>
</gene>
<dbReference type="EC" id="2.7.11.1" evidence="1"/>
<dbReference type="SMART" id="SM00220">
    <property type="entry name" value="S_TKc"/>
    <property type="match status" value="1"/>
</dbReference>
<evidence type="ECO:0000256" key="3">
    <source>
        <dbReference type="ARBA" id="ARBA00022679"/>
    </source>
</evidence>
<dbReference type="Gene3D" id="3.30.200.20">
    <property type="entry name" value="Phosphorylase Kinase, domain 1"/>
    <property type="match status" value="1"/>
</dbReference>
<evidence type="ECO:0000256" key="6">
    <source>
        <dbReference type="ARBA" id="ARBA00022840"/>
    </source>
</evidence>
<dbReference type="InterPro" id="IPR011009">
    <property type="entry name" value="Kinase-like_dom_sf"/>
</dbReference>
<evidence type="ECO:0000313" key="12">
    <source>
        <dbReference type="EMBL" id="MEA5583728.1"/>
    </source>
</evidence>
<reference evidence="12 13" key="1">
    <citation type="submission" date="2023-12" db="EMBL/GenBank/DDBJ databases">
        <title>Baltic Sea Cyanobacteria.</title>
        <authorList>
            <person name="Delbaje E."/>
            <person name="Fewer D.P."/>
            <person name="Shishido T.K."/>
        </authorList>
    </citation>
    <scope>NUCLEOTIDE SEQUENCE [LARGE SCALE GENOMIC DNA]</scope>
    <source>
        <strain evidence="12 13">UHCC-0300</strain>
    </source>
</reference>
<dbReference type="Proteomes" id="UP001302120">
    <property type="component" value="Unassembled WGS sequence"/>
</dbReference>
<keyword evidence="3 12" id="KW-0808">Transferase</keyword>
<keyword evidence="6 9" id="KW-0067">ATP-binding</keyword>
<dbReference type="SUPFAM" id="SSF56112">
    <property type="entry name" value="Protein kinase-like (PK-like)"/>
    <property type="match status" value="1"/>
</dbReference>
<feature type="compositionally biased region" description="Polar residues" evidence="10">
    <location>
        <begin position="467"/>
        <end position="477"/>
    </location>
</feature>
<dbReference type="PROSITE" id="PS00107">
    <property type="entry name" value="PROTEIN_KINASE_ATP"/>
    <property type="match status" value="1"/>
</dbReference>
<feature type="compositionally biased region" description="Low complexity" evidence="10">
    <location>
        <begin position="436"/>
        <end position="450"/>
    </location>
</feature>
<dbReference type="PROSITE" id="PS00108">
    <property type="entry name" value="PROTEIN_KINASE_ST"/>
    <property type="match status" value="1"/>
</dbReference>
<feature type="compositionally biased region" description="Low complexity" evidence="10">
    <location>
        <begin position="350"/>
        <end position="383"/>
    </location>
</feature>
<dbReference type="InterPro" id="IPR017441">
    <property type="entry name" value="Protein_kinase_ATP_BS"/>
</dbReference>
<evidence type="ECO:0000256" key="4">
    <source>
        <dbReference type="ARBA" id="ARBA00022741"/>
    </source>
</evidence>
<feature type="compositionally biased region" description="Pro residues" evidence="10">
    <location>
        <begin position="451"/>
        <end position="462"/>
    </location>
</feature>
<name>A0ABU5UKB7_9CYAN</name>
<comment type="catalytic activity">
    <reaction evidence="7">
        <text>L-threonyl-[protein] + ATP = O-phospho-L-threonyl-[protein] + ADP + H(+)</text>
        <dbReference type="Rhea" id="RHEA:46608"/>
        <dbReference type="Rhea" id="RHEA-COMP:11060"/>
        <dbReference type="Rhea" id="RHEA-COMP:11605"/>
        <dbReference type="ChEBI" id="CHEBI:15378"/>
        <dbReference type="ChEBI" id="CHEBI:30013"/>
        <dbReference type="ChEBI" id="CHEBI:30616"/>
        <dbReference type="ChEBI" id="CHEBI:61977"/>
        <dbReference type="ChEBI" id="CHEBI:456216"/>
        <dbReference type="EC" id="2.7.11.1"/>
    </reaction>
</comment>
<proteinExistence type="predicted"/>
<sequence length="600" mass="65362">MTITLLNNRYQVIKVLGAGGFGETFLAEDTHIPSRRRCVIKQLKPIANDPKTYEMIQQRFEREAATLEYLGDGSDQIPQLYAYFSENGLFYLVQEWIQGSTLTDIVEAKGYESETAVRQILLSLLSVLDYVHSKGIIHRDIKPDNIILRSTDNKPFLIDFGAVKETIRSVVSSPNHHTRSACSSASLSLVIGTPGYMPTEQAIGRPVYATDIYSLGLTAIYLLTGKQPPELQTHLQTGEILWQESAPNVSPHLAQVINQAIQPHVSDRYSTASKMLYALKSVNDISRPSHQTTAATVSLSPAHIAATHQTQAISSAPSIVRTNWQKPTLIIGSLVLGGLIGGVAISSITRQPQSPKSVTTSSTASSESNPVVPTPSPESLLPEPAIPPVAVEPPQDIEEVPVQPPPQVTPTFTPEPDLPTSSQQPEDALIPETSLPPAEVPESSPPTTETPEPPPQQNPNPVPSNTETSTVPAFPTGTSQDAVRAALGKPNKTSKGLWNTRAFLYNLENNVDLGYLFDLQTGVLRQTEVSFAQSTQPEVMQRTLEGMLGGNANNDINQGLQKVSDRQTRQYSFNIGGLKGVIQRNQQDRIYIGVWDANLH</sequence>
<evidence type="ECO:0000256" key="1">
    <source>
        <dbReference type="ARBA" id="ARBA00012513"/>
    </source>
</evidence>
<keyword evidence="2" id="KW-0723">Serine/threonine-protein kinase</keyword>
<evidence type="ECO:0000256" key="5">
    <source>
        <dbReference type="ARBA" id="ARBA00022777"/>
    </source>
</evidence>
<dbReference type="EMBL" id="JAYGHG010000058">
    <property type="protein sequence ID" value="MEA5583728.1"/>
    <property type="molecule type" value="Genomic_DNA"/>
</dbReference>
<keyword evidence="4 9" id="KW-0547">Nucleotide-binding</keyword>
<dbReference type="GO" id="GO:0004674">
    <property type="term" value="F:protein serine/threonine kinase activity"/>
    <property type="evidence" value="ECO:0007669"/>
    <property type="project" value="UniProtKB-EC"/>
</dbReference>
<evidence type="ECO:0000256" key="9">
    <source>
        <dbReference type="PROSITE-ProRule" id="PRU10141"/>
    </source>
</evidence>
<dbReference type="CDD" id="cd14014">
    <property type="entry name" value="STKc_PknB_like"/>
    <property type="match status" value="1"/>
</dbReference>
<evidence type="ECO:0000313" key="13">
    <source>
        <dbReference type="Proteomes" id="UP001302120"/>
    </source>
</evidence>
<evidence type="ECO:0000259" key="11">
    <source>
        <dbReference type="PROSITE" id="PS50011"/>
    </source>
</evidence>